<dbReference type="KEGG" id="hdf:AArcSl_2605"/>
<dbReference type="EMBL" id="CP025066">
    <property type="protein sequence ID" value="AUX10224.1"/>
    <property type="molecule type" value="Genomic_DNA"/>
</dbReference>
<dbReference type="GeneID" id="37878964"/>
<evidence type="ECO:0000256" key="1">
    <source>
        <dbReference type="SAM" id="MobiDB-lite"/>
    </source>
</evidence>
<organism evidence="2 3">
    <name type="scientific">Halalkaliarchaeum desulfuricum</name>
    <dbReference type="NCBI Taxonomy" id="2055893"/>
    <lineage>
        <taxon>Archaea</taxon>
        <taxon>Methanobacteriati</taxon>
        <taxon>Methanobacteriota</taxon>
        <taxon>Stenosarchaea group</taxon>
        <taxon>Halobacteria</taxon>
        <taxon>Halobacteriales</taxon>
        <taxon>Haloferacaceae</taxon>
        <taxon>Halalkaliarchaeum</taxon>
    </lineage>
</organism>
<dbReference type="Proteomes" id="UP000263012">
    <property type="component" value="Chromosome"/>
</dbReference>
<feature type="region of interest" description="Disordered" evidence="1">
    <location>
        <begin position="1"/>
        <end position="51"/>
    </location>
</feature>
<reference evidence="3" key="1">
    <citation type="submission" date="2017-11" db="EMBL/GenBank/DDBJ databases">
        <title>Phenotypic and genomic properties of facultatively anaerobic sulfur-reducing natronoarchaea from hypersaline soda lakes.</title>
        <authorList>
            <person name="Sorokin D.Y."/>
            <person name="Kublanov I.V."/>
            <person name="Roman P."/>
            <person name="Sinninghe Damste J.S."/>
            <person name="Golyshin P.N."/>
            <person name="Rojo D."/>
            <person name="Ciordia S."/>
            <person name="Mena M.D.C."/>
            <person name="Ferrer M."/>
            <person name="Messina E."/>
            <person name="Smedile F."/>
            <person name="La Spada G."/>
            <person name="La Cono V."/>
            <person name="Yakimov M.M."/>
        </authorList>
    </citation>
    <scope>NUCLEOTIDE SEQUENCE [LARGE SCALE GENOMIC DNA]</scope>
    <source>
        <strain evidence="3">AArc-Sl</strain>
    </source>
</reference>
<proteinExistence type="predicted"/>
<protein>
    <recommendedName>
        <fullName evidence="4">C2H2-type domain-containing protein</fullName>
    </recommendedName>
</protein>
<accession>A0A343TMA2</accession>
<keyword evidence="3" id="KW-1185">Reference proteome</keyword>
<evidence type="ECO:0008006" key="4">
    <source>
        <dbReference type="Google" id="ProtNLM"/>
    </source>
</evidence>
<gene>
    <name evidence="2" type="ORF">AArcSl_2605</name>
</gene>
<name>A0A343TMA2_9EURY</name>
<dbReference type="RefSeq" id="WP_245883261.1">
    <property type="nucleotide sequence ID" value="NZ_CP025066.1"/>
</dbReference>
<dbReference type="AlphaFoldDB" id="A0A343TMA2"/>
<evidence type="ECO:0000313" key="3">
    <source>
        <dbReference type="Proteomes" id="UP000263012"/>
    </source>
</evidence>
<evidence type="ECO:0000313" key="2">
    <source>
        <dbReference type="EMBL" id="AUX10224.1"/>
    </source>
</evidence>
<sequence>MASRQRRSGAEKAPGIGTQGTVGTPPRSPPRTGDSPTPVRRGPEDPPVRDPAIYAQTDHFRGRIHQQGRYVSPSVASEAIERGQIRWNTSDGWRFALVRDGVRFVVVVGDTDTSSPVVVTGWTEIDDWETAVGSGRWTPTDVNTIQLRADLSESPEKQVPDRIRPRAVDRPFELGDHRIRTEPGESHVTCVDCGGQFRSKNGILTRHCRR</sequence>